<comment type="caution">
    <text evidence="2">The sequence shown here is derived from an EMBL/GenBank/DDBJ whole genome shotgun (WGS) entry which is preliminary data.</text>
</comment>
<protein>
    <submittedName>
        <fullName evidence="2">Alpha/beta fold hydrolase</fullName>
    </submittedName>
</protein>
<dbReference type="SUPFAM" id="SSF53474">
    <property type="entry name" value="alpha/beta-Hydrolases"/>
    <property type="match status" value="1"/>
</dbReference>
<feature type="domain" description="AB hydrolase-1" evidence="1">
    <location>
        <begin position="22"/>
        <end position="246"/>
    </location>
</feature>
<gene>
    <name evidence="2" type="ORF">ACFQ1U_12085</name>
</gene>
<evidence type="ECO:0000259" key="1">
    <source>
        <dbReference type="Pfam" id="PF00561"/>
    </source>
</evidence>
<dbReference type="InterPro" id="IPR000073">
    <property type="entry name" value="AB_hydrolase_1"/>
</dbReference>
<evidence type="ECO:0000313" key="2">
    <source>
        <dbReference type="EMBL" id="MFD0993946.1"/>
    </source>
</evidence>
<dbReference type="Proteomes" id="UP001597062">
    <property type="component" value="Unassembled WGS sequence"/>
</dbReference>
<keyword evidence="3" id="KW-1185">Reference proteome</keyword>
<organism evidence="2 3">
    <name type="scientific">Tenacibaculum geojense</name>
    <dbReference type="NCBI Taxonomy" id="915352"/>
    <lineage>
        <taxon>Bacteria</taxon>
        <taxon>Pseudomonadati</taxon>
        <taxon>Bacteroidota</taxon>
        <taxon>Flavobacteriia</taxon>
        <taxon>Flavobacteriales</taxon>
        <taxon>Flavobacteriaceae</taxon>
        <taxon>Tenacibaculum</taxon>
    </lineage>
</organism>
<dbReference type="GO" id="GO:0016787">
    <property type="term" value="F:hydrolase activity"/>
    <property type="evidence" value="ECO:0007669"/>
    <property type="project" value="UniProtKB-KW"/>
</dbReference>
<proteinExistence type="predicted"/>
<dbReference type="EMBL" id="JBHTJR010000051">
    <property type="protein sequence ID" value="MFD0993946.1"/>
    <property type="molecule type" value="Genomic_DNA"/>
</dbReference>
<dbReference type="PANTHER" id="PTHR43798">
    <property type="entry name" value="MONOACYLGLYCEROL LIPASE"/>
    <property type="match status" value="1"/>
</dbReference>
<dbReference type="Pfam" id="PF00561">
    <property type="entry name" value="Abhydrolase_1"/>
    <property type="match status" value="1"/>
</dbReference>
<dbReference type="InterPro" id="IPR029058">
    <property type="entry name" value="AB_hydrolase_fold"/>
</dbReference>
<accession>A0ABW3JV54</accession>
<dbReference type="InterPro" id="IPR050266">
    <property type="entry name" value="AB_hydrolase_sf"/>
</dbReference>
<name>A0ABW3JV54_9FLAO</name>
<dbReference type="PRINTS" id="PR00111">
    <property type="entry name" value="ABHYDROLASE"/>
</dbReference>
<dbReference type="Gene3D" id="3.40.50.1820">
    <property type="entry name" value="alpha/beta hydrolase"/>
    <property type="match status" value="1"/>
</dbReference>
<evidence type="ECO:0000313" key="3">
    <source>
        <dbReference type="Proteomes" id="UP001597062"/>
    </source>
</evidence>
<sequence>MQHFIKYKNASVAFTEVGKGSALIFLHGFLENNSMWERVADVFKSNYRVICIDLLGHGKTSCLGYVHTMDEMANQVKAVMDHLKLRKVSLIGHSMGGYVALSFLEKFPVNVKKIALVNSTSKADSGKRVQLRDRAIKMAQQNYESLVKMSVANLFSSASSSLLKKEIIKCKKEALNTPLQGYIACTEGMKIRKETTDVLRKASCNKMIIAGKNDPILDYTTVKNEALETNSELITLDNGHMSHIEDYEQLLSALRYFIKL</sequence>
<keyword evidence="2" id="KW-0378">Hydrolase</keyword>
<dbReference type="RefSeq" id="WP_386108714.1">
    <property type="nucleotide sequence ID" value="NZ_JBHTJR010000051.1"/>
</dbReference>
<reference evidence="3" key="1">
    <citation type="journal article" date="2019" name="Int. J. Syst. Evol. Microbiol.">
        <title>The Global Catalogue of Microorganisms (GCM) 10K type strain sequencing project: providing services to taxonomists for standard genome sequencing and annotation.</title>
        <authorList>
            <consortium name="The Broad Institute Genomics Platform"/>
            <consortium name="The Broad Institute Genome Sequencing Center for Infectious Disease"/>
            <person name="Wu L."/>
            <person name="Ma J."/>
        </authorList>
    </citation>
    <scope>NUCLEOTIDE SEQUENCE [LARGE SCALE GENOMIC DNA]</scope>
    <source>
        <strain evidence="3">CCUG 60527</strain>
    </source>
</reference>